<dbReference type="PROSITE" id="PS00731">
    <property type="entry name" value="AP_NUCLEASE_F2_3"/>
    <property type="match status" value="1"/>
</dbReference>
<dbReference type="PANTHER" id="PTHR21445">
    <property type="entry name" value="ENDONUCLEASE IV ENDODEOXYRIBONUCLEASE IV"/>
    <property type="match status" value="1"/>
</dbReference>
<evidence type="ECO:0000256" key="2">
    <source>
        <dbReference type="ARBA" id="ARBA00022723"/>
    </source>
</evidence>
<evidence type="ECO:0000256" key="3">
    <source>
        <dbReference type="ARBA" id="ARBA00022763"/>
    </source>
</evidence>
<keyword evidence="2 7" id="KW-0479">Metal-binding</keyword>
<comment type="catalytic activity">
    <reaction evidence="7">
        <text>Endonucleolytic cleavage to 5'-phosphooligonucleotide end-products.</text>
        <dbReference type="EC" id="3.1.21.2"/>
    </reaction>
</comment>
<dbReference type="HAMAP" id="MF_00152">
    <property type="entry name" value="Nfo"/>
    <property type="match status" value="1"/>
</dbReference>
<feature type="binding site" evidence="7">
    <location>
        <position position="141"/>
    </location>
    <ligand>
        <name>Zn(2+)</name>
        <dbReference type="ChEBI" id="CHEBI:29105"/>
        <label>2</label>
    </ligand>
</feature>
<dbReference type="EC" id="3.1.21.2" evidence="7"/>
<dbReference type="InterPro" id="IPR036237">
    <property type="entry name" value="Xyl_isomerase-like_sf"/>
</dbReference>
<evidence type="ECO:0000256" key="7">
    <source>
        <dbReference type="HAMAP-Rule" id="MF_00152"/>
    </source>
</evidence>
<comment type="caution">
    <text evidence="9">The sequence shown here is derived from an EMBL/GenBank/DDBJ whole genome shotgun (WGS) entry which is preliminary data.</text>
</comment>
<feature type="binding site" evidence="7">
    <location>
        <position position="141"/>
    </location>
    <ligand>
        <name>Zn(2+)</name>
        <dbReference type="ChEBI" id="CHEBI:29105"/>
        <label>1</label>
    </ligand>
</feature>
<dbReference type="InterPro" id="IPR018246">
    <property type="entry name" value="AP_endonuc_F2_Zn_BS"/>
</dbReference>
<dbReference type="Pfam" id="PF01261">
    <property type="entry name" value="AP_endonuc_2"/>
    <property type="match status" value="1"/>
</dbReference>
<feature type="binding site" evidence="7">
    <location>
        <position position="105"/>
    </location>
    <ligand>
        <name>Zn(2+)</name>
        <dbReference type="ChEBI" id="CHEBI:29105"/>
        <label>1</label>
    </ligand>
</feature>
<keyword evidence="4 7" id="KW-0378">Hydrolase</keyword>
<dbReference type="CDD" id="cd00019">
    <property type="entry name" value="AP2Ec"/>
    <property type="match status" value="1"/>
</dbReference>
<evidence type="ECO:0000256" key="4">
    <source>
        <dbReference type="ARBA" id="ARBA00022801"/>
    </source>
</evidence>
<feature type="binding site" evidence="7">
    <location>
        <position position="210"/>
    </location>
    <ligand>
        <name>Zn(2+)</name>
        <dbReference type="ChEBI" id="CHEBI:29105"/>
        <label>2</label>
    </ligand>
</feature>
<proteinExistence type="inferred from homology"/>
<protein>
    <recommendedName>
        <fullName evidence="7">Probable endonuclease 4</fullName>
        <ecNumber evidence="7">3.1.21.2</ecNumber>
    </recommendedName>
    <alternativeName>
        <fullName evidence="7">Endodeoxyribonuclease IV</fullName>
    </alternativeName>
    <alternativeName>
        <fullName evidence="7">Endonuclease IV</fullName>
    </alternativeName>
</protein>
<dbReference type="GO" id="GO:0008833">
    <property type="term" value="F:deoxyribonuclease IV (phage-T4-induced) activity"/>
    <property type="evidence" value="ECO:0007669"/>
    <property type="project" value="UniProtKB-EC"/>
</dbReference>
<reference evidence="9 10" key="1">
    <citation type="submission" date="2021-03" db="EMBL/GenBank/DDBJ databases">
        <title>Genomic Encyclopedia of Type Strains, Phase IV (KMG-IV): sequencing the most valuable type-strain genomes for metagenomic binning, comparative biology and taxonomic classification.</title>
        <authorList>
            <person name="Goeker M."/>
        </authorList>
    </citation>
    <scope>NUCLEOTIDE SEQUENCE [LARGE SCALE GENOMIC DNA]</scope>
    <source>
        <strain evidence="9 10">DSM 27138</strain>
    </source>
</reference>
<evidence type="ECO:0000313" key="9">
    <source>
        <dbReference type="EMBL" id="MBP2017405.1"/>
    </source>
</evidence>
<dbReference type="InterPro" id="IPR013022">
    <property type="entry name" value="Xyl_isomerase-like_TIM-brl"/>
</dbReference>
<feature type="binding site" evidence="7">
    <location>
        <position position="223"/>
    </location>
    <ligand>
        <name>Zn(2+)</name>
        <dbReference type="ChEBI" id="CHEBI:29105"/>
        <label>3</label>
    </ligand>
</feature>
<evidence type="ECO:0000256" key="1">
    <source>
        <dbReference type="ARBA" id="ARBA00005340"/>
    </source>
</evidence>
<feature type="binding site" evidence="7">
    <location>
        <position position="255"/>
    </location>
    <ligand>
        <name>Zn(2+)</name>
        <dbReference type="ChEBI" id="CHEBI:29105"/>
        <label>2</label>
    </ligand>
</feature>
<organism evidence="9 10">
    <name type="scientific">Symbiobacterium terraclitae</name>
    <dbReference type="NCBI Taxonomy" id="557451"/>
    <lineage>
        <taxon>Bacteria</taxon>
        <taxon>Bacillati</taxon>
        <taxon>Bacillota</taxon>
        <taxon>Clostridia</taxon>
        <taxon>Eubacteriales</taxon>
        <taxon>Symbiobacteriaceae</taxon>
        <taxon>Symbiobacterium</taxon>
    </lineage>
</organism>
<evidence type="ECO:0000313" key="10">
    <source>
        <dbReference type="Proteomes" id="UP001519289"/>
    </source>
</evidence>
<dbReference type="SUPFAM" id="SSF51658">
    <property type="entry name" value="Xylose isomerase-like"/>
    <property type="match status" value="1"/>
</dbReference>
<keyword evidence="7" id="KW-0255">Endonuclease</keyword>
<evidence type="ECO:0000256" key="5">
    <source>
        <dbReference type="ARBA" id="ARBA00022833"/>
    </source>
</evidence>
<feature type="binding site" evidence="7">
    <location>
        <position position="178"/>
    </location>
    <ligand>
        <name>Zn(2+)</name>
        <dbReference type="ChEBI" id="CHEBI:29105"/>
        <label>3</label>
    </ligand>
</feature>
<accession>A0ABS4JPH1</accession>
<evidence type="ECO:0000256" key="6">
    <source>
        <dbReference type="ARBA" id="ARBA00023204"/>
    </source>
</evidence>
<feature type="binding site" evidence="7">
    <location>
        <position position="65"/>
    </location>
    <ligand>
        <name>Zn(2+)</name>
        <dbReference type="ChEBI" id="CHEBI:29105"/>
        <label>1</label>
    </ligand>
</feature>
<feature type="binding site" evidence="7">
    <location>
        <position position="225"/>
    </location>
    <ligand>
        <name>Zn(2+)</name>
        <dbReference type="ChEBI" id="CHEBI:29105"/>
        <label>3</label>
    </ligand>
</feature>
<sequence>MKLGCHISISKGFPQAVENAHKLGCESFQFFTKNPRAFQGKAADPEAAARGRALMAEYGLVAVAHAPYITNLSTPDPELQAISIASLKQDLENAEAFGAVGCVCHMGKHVGEGEAYGMSRMVETINRLLEAYTGPCLLLLENTAGQGSELGTHLEQLMEVRSRVEQPERIAFCFDTCHAFAAGVYLPEEWEAFVAHAREIGYWELLKAVHLNDSKFEHGSRKDRHANLGKGFIGEAGIAALLRSGAFDGLPVVLETPVKDEAEYGPEIAYARSLLQRDA</sequence>
<feature type="binding site" evidence="7">
    <location>
        <position position="175"/>
    </location>
    <ligand>
        <name>Zn(2+)</name>
        <dbReference type="ChEBI" id="CHEBI:29105"/>
        <label>2</label>
    </ligand>
</feature>
<dbReference type="Proteomes" id="UP001519289">
    <property type="component" value="Unassembled WGS sequence"/>
</dbReference>
<feature type="domain" description="Xylose isomerase-like TIM barrel" evidence="8">
    <location>
        <begin position="17"/>
        <end position="272"/>
    </location>
</feature>
<comment type="cofactor">
    <cofactor evidence="7">
        <name>Zn(2+)</name>
        <dbReference type="ChEBI" id="CHEBI:29105"/>
    </cofactor>
    <text evidence="7">Binds 3 Zn(2+) ions.</text>
</comment>
<dbReference type="PROSITE" id="PS51432">
    <property type="entry name" value="AP_NUCLEASE_F2_4"/>
    <property type="match status" value="1"/>
</dbReference>
<dbReference type="NCBIfam" id="TIGR00587">
    <property type="entry name" value="nfo"/>
    <property type="match status" value="1"/>
</dbReference>
<dbReference type="PANTHER" id="PTHR21445:SF0">
    <property type="entry name" value="APURINIC-APYRIMIDINIC ENDONUCLEASE"/>
    <property type="match status" value="1"/>
</dbReference>
<dbReference type="InterPro" id="IPR001719">
    <property type="entry name" value="AP_endonuc_2"/>
</dbReference>
<keyword evidence="3 7" id="KW-0227">DNA damage</keyword>
<comment type="similarity">
    <text evidence="1 7">Belongs to the AP endonuclease 2 family.</text>
</comment>
<dbReference type="Gene3D" id="3.20.20.150">
    <property type="entry name" value="Divalent-metal-dependent TIM barrel enzymes"/>
    <property type="match status" value="1"/>
</dbReference>
<keyword evidence="5 7" id="KW-0862">Zinc</keyword>
<name>A0ABS4JPH1_9FIRM</name>
<dbReference type="RefSeq" id="WP_209465549.1">
    <property type="nucleotide sequence ID" value="NZ_JAGGLG010000004.1"/>
</dbReference>
<evidence type="ECO:0000259" key="8">
    <source>
        <dbReference type="Pfam" id="PF01261"/>
    </source>
</evidence>
<gene>
    <name evidence="7" type="primary">nfo</name>
    <name evidence="9" type="ORF">J2Z79_000788</name>
</gene>
<keyword evidence="7" id="KW-0540">Nuclease</keyword>
<dbReference type="PROSITE" id="PS00730">
    <property type="entry name" value="AP_NUCLEASE_F2_2"/>
    <property type="match status" value="1"/>
</dbReference>
<dbReference type="EMBL" id="JAGGLG010000004">
    <property type="protein sequence ID" value="MBP2017405.1"/>
    <property type="molecule type" value="Genomic_DNA"/>
</dbReference>
<comment type="function">
    <text evidence="7">Endonuclease IV plays a role in DNA repair. It cleaves phosphodiester bonds at apurinic or apyrimidinic (AP) sites, generating a 3'-hydroxyl group and a 5'-terminal sugar phosphate.</text>
</comment>
<keyword evidence="6 7" id="KW-0234">DNA repair</keyword>
<dbReference type="SMART" id="SM00518">
    <property type="entry name" value="AP2Ec"/>
    <property type="match status" value="1"/>
</dbReference>
<keyword evidence="10" id="KW-1185">Reference proteome</keyword>